<sequence length="78" mass="8420">PSSSEDTETVSNSSEGRASPHDVLETIFVRKVGAFVNKPINQVTLTSLDIPFAMFAPKNLELEDTDPMVSPPLTTSSQ</sequence>
<dbReference type="AlphaFoldDB" id="A0A2J8LH99"/>
<protein>
    <submittedName>
        <fullName evidence="2">ATG13 isoform 10</fullName>
    </submittedName>
</protein>
<accession>A0A2J8LH99</accession>
<dbReference type="EMBL" id="NBAG03000291">
    <property type="protein sequence ID" value="PNI46648.1"/>
    <property type="molecule type" value="Genomic_DNA"/>
</dbReference>
<dbReference type="Proteomes" id="UP000236370">
    <property type="component" value="Unassembled WGS sequence"/>
</dbReference>
<gene>
    <name evidence="2" type="ORF">CK820_G0028919</name>
</gene>
<feature type="region of interest" description="Disordered" evidence="1">
    <location>
        <begin position="1"/>
        <end position="22"/>
    </location>
</feature>
<proteinExistence type="predicted"/>
<evidence type="ECO:0000256" key="1">
    <source>
        <dbReference type="SAM" id="MobiDB-lite"/>
    </source>
</evidence>
<comment type="caution">
    <text evidence="2">The sequence shown here is derived from an EMBL/GenBank/DDBJ whole genome shotgun (WGS) entry which is preliminary data.</text>
</comment>
<reference evidence="2 3" key="1">
    <citation type="submission" date="2017-12" db="EMBL/GenBank/DDBJ databases">
        <title>High-resolution comparative analysis of great ape genomes.</title>
        <authorList>
            <person name="Pollen A."/>
            <person name="Hastie A."/>
            <person name="Hormozdiari F."/>
            <person name="Dougherty M."/>
            <person name="Liu R."/>
            <person name="Chaisson M."/>
            <person name="Hoppe E."/>
            <person name="Hill C."/>
            <person name="Pang A."/>
            <person name="Hillier L."/>
            <person name="Baker C."/>
            <person name="Armstrong J."/>
            <person name="Shendure J."/>
            <person name="Paten B."/>
            <person name="Wilson R."/>
            <person name="Chao H."/>
            <person name="Schneider V."/>
            <person name="Ventura M."/>
            <person name="Kronenberg Z."/>
            <person name="Murali S."/>
            <person name="Gordon D."/>
            <person name="Cantsilieris S."/>
            <person name="Munson K."/>
            <person name="Nelson B."/>
            <person name="Raja A."/>
            <person name="Underwood J."/>
            <person name="Diekhans M."/>
            <person name="Fiddes I."/>
            <person name="Haussler D."/>
            <person name="Eichler E."/>
        </authorList>
    </citation>
    <scope>NUCLEOTIDE SEQUENCE [LARGE SCALE GENOMIC DNA]</scope>
    <source>
        <strain evidence="2">Yerkes chimp pedigree #C0471</strain>
    </source>
</reference>
<evidence type="ECO:0000313" key="2">
    <source>
        <dbReference type="EMBL" id="PNI46648.1"/>
    </source>
</evidence>
<name>A0A2J8LH99_PANTR</name>
<evidence type="ECO:0000313" key="3">
    <source>
        <dbReference type="Proteomes" id="UP000236370"/>
    </source>
</evidence>
<feature type="non-terminal residue" evidence="2">
    <location>
        <position position="1"/>
    </location>
</feature>
<organism evidence="2 3">
    <name type="scientific">Pan troglodytes</name>
    <name type="common">Chimpanzee</name>
    <dbReference type="NCBI Taxonomy" id="9598"/>
    <lineage>
        <taxon>Eukaryota</taxon>
        <taxon>Metazoa</taxon>
        <taxon>Chordata</taxon>
        <taxon>Craniata</taxon>
        <taxon>Vertebrata</taxon>
        <taxon>Euteleostomi</taxon>
        <taxon>Mammalia</taxon>
        <taxon>Eutheria</taxon>
        <taxon>Euarchontoglires</taxon>
        <taxon>Primates</taxon>
        <taxon>Haplorrhini</taxon>
        <taxon>Catarrhini</taxon>
        <taxon>Hominidae</taxon>
        <taxon>Pan</taxon>
    </lineage>
</organism>